<gene>
    <name evidence="2" type="ORF">L9G74_14000</name>
</gene>
<dbReference type="InterPro" id="IPR016181">
    <property type="entry name" value="Acyl_CoA_acyltransferase"/>
</dbReference>
<reference evidence="2 3" key="1">
    <citation type="submission" date="2022-02" db="EMBL/GenBank/DDBJ databases">
        <authorList>
            <person name="Zhuang L."/>
        </authorList>
    </citation>
    <scope>NUCLEOTIDE SEQUENCE [LARGE SCALE GENOMIC DNA]</scope>
    <source>
        <strain evidence="2 3">C32</strain>
    </source>
</reference>
<dbReference type="Proteomes" id="UP001201549">
    <property type="component" value="Unassembled WGS sequence"/>
</dbReference>
<dbReference type="RefSeq" id="WP_238897034.1">
    <property type="nucleotide sequence ID" value="NZ_JAKOGG010000010.1"/>
</dbReference>
<dbReference type="Pfam" id="PF00583">
    <property type="entry name" value="Acetyltransf_1"/>
    <property type="match status" value="1"/>
</dbReference>
<name>A0ABT2FMS6_9GAMM</name>
<organism evidence="2 3">
    <name type="scientific">Shewanella electrica</name>
    <dbReference type="NCBI Taxonomy" id="515560"/>
    <lineage>
        <taxon>Bacteria</taxon>
        <taxon>Pseudomonadati</taxon>
        <taxon>Pseudomonadota</taxon>
        <taxon>Gammaproteobacteria</taxon>
        <taxon>Alteromonadales</taxon>
        <taxon>Shewanellaceae</taxon>
        <taxon>Shewanella</taxon>
    </lineage>
</organism>
<dbReference type="EMBL" id="JAKOGG010000010">
    <property type="protein sequence ID" value="MCS4557558.1"/>
    <property type="molecule type" value="Genomic_DNA"/>
</dbReference>
<accession>A0ABT2FMS6</accession>
<proteinExistence type="predicted"/>
<feature type="domain" description="N-acetyltransferase" evidence="1">
    <location>
        <begin position="1"/>
        <end position="160"/>
    </location>
</feature>
<sequence length="160" mass="18103">MKITKAKLSDLDEVVSIYHQARAFMAANGNAKQWGNNYPPAALIEQDIASGHCYVCVEEQQIIGTFYFAIEEEPTYRIIEDGAWLNDRPYGVLHRVAVRTGKRGVASHCINWCYDIAGNMRIDTHADNVPMRRVLSKLGFQYCGVIYVRDGSPRLAFQKC</sequence>
<keyword evidence="3" id="KW-1185">Reference proteome</keyword>
<dbReference type="Gene3D" id="3.40.630.30">
    <property type="match status" value="1"/>
</dbReference>
<reference evidence="3" key="2">
    <citation type="submission" date="2023-07" db="EMBL/GenBank/DDBJ databases">
        <title>Shewanella mangrovi sp. nov., an acetaldehyde- degrading bacterium isolated from mangrove sediment.</title>
        <authorList>
            <person name="Liu Y."/>
        </authorList>
    </citation>
    <scope>NUCLEOTIDE SEQUENCE [LARGE SCALE GENOMIC DNA]</scope>
    <source>
        <strain evidence="3">C32</strain>
    </source>
</reference>
<evidence type="ECO:0000313" key="3">
    <source>
        <dbReference type="Proteomes" id="UP001201549"/>
    </source>
</evidence>
<dbReference type="InterPro" id="IPR000182">
    <property type="entry name" value="GNAT_dom"/>
</dbReference>
<dbReference type="PROSITE" id="PS51186">
    <property type="entry name" value="GNAT"/>
    <property type="match status" value="1"/>
</dbReference>
<comment type="caution">
    <text evidence="2">The sequence shown here is derived from an EMBL/GenBank/DDBJ whole genome shotgun (WGS) entry which is preliminary data.</text>
</comment>
<dbReference type="SUPFAM" id="SSF55729">
    <property type="entry name" value="Acyl-CoA N-acyltransferases (Nat)"/>
    <property type="match status" value="1"/>
</dbReference>
<evidence type="ECO:0000313" key="2">
    <source>
        <dbReference type="EMBL" id="MCS4557558.1"/>
    </source>
</evidence>
<protein>
    <submittedName>
        <fullName evidence="2">GNAT family N-acetyltransferase</fullName>
    </submittedName>
</protein>
<evidence type="ECO:0000259" key="1">
    <source>
        <dbReference type="PROSITE" id="PS51186"/>
    </source>
</evidence>